<dbReference type="EMBL" id="FOGJ01000018">
    <property type="protein sequence ID" value="SES08595.1"/>
    <property type="molecule type" value="Genomic_DNA"/>
</dbReference>
<evidence type="ECO:0000313" key="3">
    <source>
        <dbReference type="Proteomes" id="UP000182584"/>
    </source>
</evidence>
<dbReference type="AlphaFoldDB" id="A0A1H9UGN4"/>
<dbReference type="PANTHER" id="PTHR33434">
    <property type="entry name" value="DEGV DOMAIN-CONTAINING PROTEIN DR_1986-RELATED"/>
    <property type="match status" value="1"/>
</dbReference>
<dbReference type="SUPFAM" id="SSF82549">
    <property type="entry name" value="DAK1/DegV-like"/>
    <property type="match status" value="1"/>
</dbReference>
<dbReference type="RefSeq" id="WP_022757109.1">
    <property type="nucleotide sequence ID" value="NZ_FOGJ01000018.1"/>
</dbReference>
<proteinExistence type="predicted"/>
<name>A0A1H9UGN4_BUTFI</name>
<organism evidence="2 3">
    <name type="scientific">Butyrivibrio fibrisolvens</name>
    <dbReference type="NCBI Taxonomy" id="831"/>
    <lineage>
        <taxon>Bacteria</taxon>
        <taxon>Bacillati</taxon>
        <taxon>Bacillota</taxon>
        <taxon>Clostridia</taxon>
        <taxon>Lachnospirales</taxon>
        <taxon>Lachnospiraceae</taxon>
        <taxon>Butyrivibrio</taxon>
    </lineage>
</organism>
<accession>A0A1H9UGN4</accession>
<reference evidence="2 3" key="1">
    <citation type="submission" date="2016-10" db="EMBL/GenBank/DDBJ databases">
        <authorList>
            <person name="de Groot N.N."/>
        </authorList>
    </citation>
    <scope>NUCLEOTIDE SEQUENCE [LARGE SCALE GENOMIC DNA]</scope>
    <source>
        <strain evidence="2 3">AR40</strain>
    </source>
</reference>
<dbReference type="eggNOG" id="COG1307">
    <property type="taxonomic scope" value="Bacteria"/>
</dbReference>
<dbReference type="InterPro" id="IPR003797">
    <property type="entry name" value="DegV"/>
</dbReference>
<dbReference type="InterPro" id="IPR043168">
    <property type="entry name" value="DegV_C"/>
</dbReference>
<protein>
    <submittedName>
        <fullName evidence="2">EDD domain protein, DegV family</fullName>
    </submittedName>
</protein>
<gene>
    <name evidence="2" type="ORF">SAMN04487884_11884</name>
</gene>
<dbReference type="NCBIfam" id="TIGR00762">
    <property type="entry name" value="DegV"/>
    <property type="match status" value="1"/>
</dbReference>
<dbReference type="InterPro" id="IPR050270">
    <property type="entry name" value="DegV_domain_contain"/>
</dbReference>
<evidence type="ECO:0000256" key="1">
    <source>
        <dbReference type="ARBA" id="ARBA00023121"/>
    </source>
</evidence>
<dbReference type="PROSITE" id="PS51482">
    <property type="entry name" value="DEGV"/>
    <property type="match status" value="1"/>
</dbReference>
<dbReference type="Gene3D" id="3.40.50.10170">
    <property type="match status" value="1"/>
</dbReference>
<dbReference type="PANTHER" id="PTHR33434:SF2">
    <property type="entry name" value="FATTY ACID-BINDING PROTEIN TM_1468"/>
    <property type="match status" value="1"/>
</dbReference>
<dbReference type="Pfam" id="PF02645">
    <property type="entry name" value="DegV"/>
    <property type="match status" value="1"/>
</dbReference>
<dbReference type="GO" id="GO:0008289">
    <property type="term" value="F:lipid binding"/>
    <property type="evidence" value="ECO:0007669"/>
    <property type="project" value="UniProtKB-KW"/>
</dbReference>
<keyword evidence="1" id="KW-0446">Lipid-binding</keyword>
<dbReference type="Gene3D" id="3.30.1180.10">
    <property type="match status" value="1"/>
</dbReference>
<dbReference type="OrthoDB" id="9780216at2"/>
<dbReference type="Proteomes" id="UP000182584">
    <property type="component" value="Unassembled WGS sequence"/>
</dbReference>
<sequence>MSKVAIITDSNSGITQAEGEKLGIKVVPMPFTIAGTDYLEDINLTQEEFYTKLSSDEEVSTSQPSPGNLMDLWDEVLKEYDEIVYIPMSSGLSSSCASATSLSQDDDYEGKVFVVNNQRISVTMRNSVLDAIRLADEGKTGAQIKEILEADKFNSSIYIMLDTLYYLKKGGRITPAAAALGTILRIKPVLQIQGEKLDSFAKARTTSQGQKIMLNAIKDDAEKRFGGLDPQNVRIDAAFTQDIERANEWKQMIEETFPGFDVHMDPLSLSVSCHIGPGALAVTVTKILK</sequence>
<evidence type="ECO:0000313" key="2">
    <source>
        <dbReference type="EMBL" id="SES08595.1"/>
    </source>
</evidence>